<dbReference type="PANTHER" id="PTHR30121:SF6">
    <property type="entry name" value="SLR6007 PROTEIN"/>
    <property type="match status" value="1"/>
</dbReference>
<gene>
    <name evidence="3" type="ORF">FEZ63_02715</name>
</gene>
<sequence length="452" mass="48908">MTHIILGNGIGLPLRYANRHGLVTGATGTGKTVTLQKLAEGFSDAGVPVFAADVKGDLSGVAAAGQGRSYPVAFWDLFSDDGLPIKTSIHEMGPTILARLLDLNATQTGVLNVAFKWLDDPEAPLGGSRMMDMDCLRAVIGEMMEYREELQASHGNVTAASIGAIQRSMLTLEGQGGNVLFGEPALDVRDFLRVDQDGRGVINLLSADRLMDSPKLYGAFLLWLLLRLFEVLPEAGDLDKPKLVFFFDEAHLLFSEASPVLMETIERVVRLIRSKGVGVYFVTQHPLDVPAPILSQLGNRVQHALRAFTPRDRRAVRTAAETFRQNPAIKTQEAITEMGVGEALVSFLGEGGVPSVVERIKVDPPQAQIGPVDRFQRIAVIKADNLKPKYGVRFGERADLFASFIARLESQDTALAATRKTQESWHDAIPTAGSMPPNSPVASTNSTCPPAT</sequence>
<keyword evidence="4" id="KW-1185">Reference proteome</keyword>
<dbReference type="SUPFAM" id="SSF52540">
    <property type="entry name" value="P-loop containing nucleoside triphosphate hydrolases"/>
    <property type="match status" value="1"/>
</dbReference>
<evidence type="ECO:0000256" key="1">
    <source>
        <dbReference type="SAM" id="MobiDB-lite"/>
    </source>
</evidence>
<dbReference type="Pfam" id="PF05872">
    <property type="entry name" value="HerA_C"/>
    <property type="match status" value="1"/>
</dbReference>
<feature type="domain" description="Helicase HerA-like C-terminal" evidence="2">
    <location>
        <begin position="9"/>
        <end position="424"/>
    </location>
</feature>
<dbReference type="EMBL" id="VCMV01000003">
    <property type="protein sequence ID" value="KAB0269038.1"/>
    <property type="molecule type" value="Genomic_DNA"/>
</dbReference>
<dbReference type="AlphaFoldDB" id="A0A5N3PH47"/>
<dbReference type="PANTHER" id="PTHR30121">
    <property type="entry name" value="UNCHARACTERIZED PROTEIN YJGR-RELATED"/>
    <property type="match status" value="1"/>
</dbReference>
<feature type="region of interest" description="Disordered" evidence="1">
    <location>
        <begin position="428"/>
        <end position="452"/>
    </location>
</feature>
<reference evidence="3 4" key="1">
    <citation type="journal article" date="2019" name="Microorganisms">
        <title>Genome Insights into the Novel Species Microvirga brassicacearum, a Rapeseed Endophyte with Biotechnological Potential.</title>
        <authorList>
            <person name="Jimenez-Gomez A."/>
            <person name="Saati-Santamaria Z."/>
            <person name="Igual J.M."/>
            <person name="Rivas R."/>
            <person name="Mateos P.F."/>
            <person name="Garcia-Fraile P."/>
        </authorList>
    </citation>
    <scope>NUCLEOTIDE SEQUENCE [LARGE SCALE GENOMIC DNA]</scope>
    <source>
        <strain evidence="3 4">CDVBN77</strain>
    </source>
</reference>
<feature type="compositionally biased region" description="Polar residues" evidence="1">
    <location>
        <begin position="440"/>
        <end position="452"/>
    </location>
</feature>
<dbReference type="OrthoDB" id="9758751at2"/>
<proteinExistence type="predicted"/>
<name>A0A5N3PH47_9HYPH</name>
<dbReference type="InterPro" id="IPR051162">
    <property type="entry name" value="T4SS_component"/>
</dbReference>
<protein>
    <submittedName>
        <fullName evidence="3">DUF853 family protein</fullName>
    </submittedName>
</protein>
<evidence type="ECO:0000313" key="4">
    <source>
        <dbReference type="Proteomes" id="UP000325684"/>
    </source>
</evidence>
<dbReference type="InterPro" id="IPR027417">
    <property type="entry name" value="P-loop_NTPase"/>
</dbReference>
<accession>A0A5N3PH47</accession>
<dbReference type="Gene3D" id="3.40.50.300">
    <property type="entry name" value="P-loop containing nucleotide triphosphate hydrolases"/>
    <property type="match status" value="2"/>
</dbReference>
<evidence type="ECO:0000313" key="3">
    <source>
        <dbReference type="EMBL" id="KAB0269038.1"/>
    </source>
</evidence>
<comment type="caution">
    <text evidence="3">The sequence shown here is derived from an EMBL/GenBank/DDBJ whole genome shotgun (WGS) entry which is preliminary data.</text>
</comment>
<dbReference type="RefSeq" id="WP_150942095.1">
    <property type="nucleotide sequence ID" value="NZ_VCMV01000003.1"/>
</dbReference>
<evidence type="ECO:0000259" key="2">
    <source>
        <dbReference type="Pfam" id="PF05872"/>
    </source>
</evidence>
<dbReference type="Proteomes" id="UP000325684">
    <property type="component" value="Unassembled WGS sequence"/>
</dbReference>
<dbReference type="InterPro" id="IPR033186">
    <property type="entry name" value="HerA_C"/>
</dbReference>
<organism evidence="3 4">
    <name type="scientific">Microvirga brassicacearum</name>
    <dbReference type="NCBI Taxonomy" id="2580413"/>
    <lineage>
        <taxon>Bacteria</taxon>
        <taxon>Pseudomonadati</taxon>
        <taxon>Pseudomonadota</taxon>
        <taxon>Alphaproteobacteria</taxon>
        <taxon>Hyphomicrobiales</taxon>
        <taxon>Methylobacteriaceae</taxon>
        <taxon>Microvirga</taxon>
    </lineage>
</organism>